<protein>
    <recommendedName>
        <fullName evidence="4">Cell wall surface anchor family protein</fullName>
    </recommendedName>
</protein>
<name>A0A373FQY2_COMTE</name>
<evidence type="ECO:0000256" key="1">
    <source>
        <dbReference type="SAM" id="SignalP"/>
    </source>
</evidence>
<dbReference type="OrthoDB" id="5401381at2"/>
<dbReference type="EMBL" id="QURR01000002">
    <property type="protein sequence ID" value="RGE46568.1"/>
    <property type="molecule type" value="Genomic_DNA"/>
</dbReference>
<keyword evidence="1" id="KW-0732">Signal</keyword>
<proteinExistence type="predicted"/>
<accession>A0A373FQY2</accession>
<dbReference type="AlphaFoldDB" id="A0A373FQY2"/>
<comment type="caution">
    <text evidence="2">The sequence shown here is derived from an EMBL/GenBank/DDBJ whole genome shotgun (WGS) entry which is preliminary data.</text>
</comment>
<dbReference type="PROSITE" id="PS51257">
    <property type="entry name" value="PROKAR_LIPOPROTEIN"/>
    <property type="match status" value="1"/>
</dbReference>
<evidence type="ECO:0000313" key="3">
    <source>
        <dbReference type="Proteomes" id="UP000261948"/>
    </source>
</evidence>
<organism evidence="2 3">
    <name type="scientific">Comamonas testosteroni</name>
    <name type="common">Pseudomonas testosteroni</name>
    <dbReference type="NCBI Taxonomy" id="285"/>
    <lineage>
        <taxon>Bacteria</taxon>
        <taxon>Pseudomonadati</taxon>
        <taxon>Pseudomonadota</taxon>
        <taxon>Betaproteobacteria</taxon>
        <taxon>Burkholderiales</taxon>
        <taxon>Comamonadaceae</taxon>
        <taxon>Comamonas</taxon>
    </lineage>
</organism>
<evidence type="ECO:0000313" key="2">
    <source>
        <dbReference type="EMBL" id="RGE46568.1"/>
    </source>
</evidence>
<feature type="chain" id="PRO_5016613382" description="Cell wall surface anchor family protein" evidence="1">
    <location>
        <begin position="19"/>
        <end position="693"/>
    </location>
</feature>
<sequence length="693" mass="71117">MRKTKVALAVATTISVLAGCGGGGDSSSTSSNGNANGNPSGSSALTVSGVAATGAAMQNAVVTLMDASGQSIKCPTDATSGAFSCDVTKATAPFALSATGNVADSQTTLMSASASSGTQVVNITSLTNAIIASVVGDDPRKLMSSDASLLKSKITSSSVSSAVQAYTTALADVMSATGNAGANLISAPLTAGAPGLDRLLDQIKVNVLPDGSVQLSSVAGASQSTPAVLQLAPGAVPTAADKSSLPSTVVIDGQTVSQLPTPSDLSALQTALNQCFASPSTGSTRLQGSVAACKNIVVDDAASGSLLPNVPSKYLSNGQNAEMDLGSPVIADEGMNGAVFGLPEIIRVQGSDKVWIKLNWTRTDGLRDGMQNIAQVAVKPTSTDKGWRLIGNQRHILSKVLATAQRWDWLNPPKSSTGVSAFINSISLQIGVIDDQNVLTDFAIVTGPGLRNGVLLKPSSGVCEYLNIHAQLAAGDTASSVASKYPGKMNACRTSFKLTGVAQNASEQSQFKWSTTNTAYSNPALSTSEMATLHPLSAYTIQVYQNGNTSTPAYSYTVRVRSMPPQPELLRKYAWQSLSQATKDLLTPTSSTAFTGGLNFPVSWTSAADVPFVKKTSVQIRSTIGAQTSFVTGAAMIKPVAVNTAMSTQVAGAAKASFPAVLGSTGSSDYSFANLSWSDPFDLSFSTNVEYDH</sequence>
<keyword evidence="3" id="KW-1185">Reference proteome</keyword>
<gene>
    <name evidence="2" type="ORF">DZC30_01990</name>
</gene>
<dbReference type="Proteomes" id="UP000261948">
    <property type="component" value="Unassembled WGS sequence"/>
</dbReference>
<evidence type="ECO:0008006" key="4">
    <source>
        <dbReference type="Google" id="ProtNLM"/>
    </source>
</evidence>
<reference evidence="2 3" key="1">
    <citation type="submission" date="2018-08" db="EMBL/GenBank/DDBJ databases">
        <title>Comamonas testosteroni strain SWCO2.</title>
        <authorList>
            <person name="Jiang N."/>
            <person name="Zhang X.Z."/>
        </authorList>
    </citation>
    <scope>NUCLEOTIDE SEQUENCE [LARGE SCALE GENOMIC DNA]</scope>
    <source>
        <strain evidence="2 3">SWCO2</strain>
    </source>
</reference>
<feature type="signal peptide" evidence="1">
    <location>
        <begin position="1"/>
        <end position="18"/>
    </location>
</feature>